<evidence type="ECO:0000313" key="2">
    <source>
        <dbReference type="Proteomes" id="UP000003917"/>
    </source>
</evidence>
<dbReference type="Proteomes" id="UP000003917">
    <property type="component" value="Unassembled WGS sequence"/>
</dbReference>
<name>I9BGB2_BACFG</name>
<protein>
    <submittedName>
        <fullName evidence="1">Uncharacterized protein</fullName>
    </submittedName>
</protein>
<gene>
    <name evidence="1" type="ORF">HMPREF1080_01855</name>
</gene>
<reference evidence="1 2" key="1">
    <citation type="submission" date="2012-02" db="EMBL/GenBank/DDBJ databases">
        <title>The Genome Sequence of Bacteroides fragilis CL05T12C13.</title>
        <authorList>
            <consortium name="The Broad Institute Genome Sequencing Platform"/>
            <person name="Earl A."/>
            <person name="Ward D."/>
            <person name="Feldgarden M."/>
            <person name="Gevers D."/>
            <person name="Zitomersky N.L."/>
            <person name="Coyne M.J."/>
            <person name="Comstock L.E."/>
            <person name="Young S.K."/>
            <person name="Zeng Q."/>
            <person name="Gargeya S."/>
            <person name="Fitzgerald M."/>
            <person name="Haas B."/>
            <person name="Abouelleil A."/>
            <person name="Alvarado L."/>
            <person name="Arachchi H.M."/>
            <person name="Berlin A."/>
            <person name="Chapman S.B."/>
            <person name="Gearin G."/>
            <person name="Goldberg J."/>
            <person name="Griggs A."/>
            <person name="Gujja S."/>
            <person name="Hansen M."/>
            <person name="Heiman D."/>
            <person name="Howarth C."/>
            <person name="Larimer J."/>
            <person name="Lui A."/>
            <person name="MacDonald P.J.P."/>
            <person name="McCowen C."/>
            <person name="Montmayeur A."/>
            <person name="Murphy C."/>
            <person name="Neiman D."/>
            <person name="Pearson M."/>
            <person name="Priest M."/>
            <person name="Roberts A."/>
            <person name="Saif S."/>
            <person name="Shea T."/>
            <person name="Sisk P."/>
            <person name="Stolte C."/>
            <person name="Sykes S."/>
            <person name="Wortman J."/>
            <person name="Nusbaum C."/>
            <person name="Birren B."/>
        </authorList>
    </citation>
    <scope>NUCLEOTIDE SEQUENCE [LARGE SCALE GENOMIC DNA]</scope>
    <source>
        <strain evidence="1 2">CL05T12C13</strain>
    </source>
</reference>
<evidence type="ECO:0000313" key="1">
    <source>
        <dbReference type="EMBL" id="EIY98805.1"/>
    </source>
</evidence>
<proteinExistence type="predicted"/>
<dbReference type="EMBL" id="AGXP01000022">
    <property type="protein sequence ID" value="EIY98805.1"/>
    <property type="molecule type" value="Genomic_DNA"/>
</dbReference>
<sequence>MNIHTMCKISHYSSHYHCCFKAYKYIEKTFVELLKNNKSLRYMFLWQSIMSLEIGLIN</sequence>
<dbReference type="AlphaFoldDB" id="I9BGB2"/>
<dbReference type="HOGENOM" id="CLU_2969772_0_0_10"/>
<comment type="caution">
    <text evidence="1">The sequence shown here is derived from an EMBL/GenBank/DDBJ whole genome shotgun (WGS) entry which is preliminary data.</text>
</comment>
<organism evidence="1 2">
    <name type="scientific">Bacteroides fragilis CL05T12C13</name>
    <dbReference type="NCBI Taxonomy" id="997881"/>
    <lineage>
        <taxon>Bacteria</taxon>
        <taxon>Pseudomonadati</taxon>
        <taxon>Bacteroidota</taxon>
        <taxon>Bacteroidia</taxon>
        <taxon>Bacteroidales</taxon>
        <taxon>Bacteroidaceae</taxon>
        <taxon>Bacteroides</taxon>
    </lineage>
</organism>
<accession>I9BGB2</accession>